<dbReference type="SUPFAM" id="SSF82171">
    <property type="entry name" value="DPP6 N-terminal domain-like"/>
    <property type="match status" value="1"/>
</dbReference>
<proteinExistence type="predicted"/>
<organism evidence="2 3">
    <name type="scientific">Tahibacter soli</name>
    <dbReference type="NCBI Taxonomy" id="2983605"/>
    <lineage>
        <taxon>Bacteria</taxon>
        <taxon>Pseudomonadati</taxon>
        <taxon>Pseudomonadota</taxon>
        <taxon>Gammaproteobacteria</taxon>
        <taxon>Lysobacterales</taxon>
        <taxon>Rhodanobacteraceae</taxon>
        <taxon>Tahibacter</taxon>
    </lineage>
</organism>
<evidence type="ECO:0000313" key="3">
    <source>
        <dbReference type="Proteomes" id="UP001139971"/>
    </source>
</evidence>
<dbReference type="InterPro" id="IPR011659">
    <property type="entry name" value="WD40"/>
</dbReference>
<evidence type="ECO:0000313" key="2">
    <source>
        <dbReference type="EMBL" id="MDC8013982.1"/>
    </source>
</evidence>
<feature type="signal peptide" evidence="1">
    <location>
        <begin position="1"/>
        <end position="18"/>
    </location>
</feature>
<dbReference type="Pfam" id="PF07676">
    <property type="entry name" value="PD40"/>
    <property type="match status" value="4"/>
</dbReference>
<protein>
    <recommendedName>
        <fullName evidence="4">WD40 repeat protein</fullName>
    </recommendedName>
</protein>
<gene>
    <name evidence="2" type="ORF">OD750_015670</name>
</gene>
<name>A0A9X3YLS1_9GAMM</name>
<keyword evidence="1" id="KW-0732">Signal</keyword>
<dbReference type="InterPro" id="IPR011042">
    <property type="entry name" value="6-blade_b-propeller_TolB-like"/>
</dbReference>
<comment type="caution">
    <text evidence="2">The sequence shown here is derived from an EMBL/GenBank/DDBJ whole genome shotgun (WGS) entry which is preliminary data.</text>
</comment>
<dbReference type="Proteomes" id="UP001139971">
    <property type="component" value="Unassembled WGS sequence"/>
</dbReference>
<feature type="chain" id="PRO_5040905092" description="WD40 repeat protein" evidence="1">
    <location>
        <begin position="19"/>
        <end position="280"/>
    </location>
</feature>
<evidence type="ECO:0000256" key="1">
    <source>
        <dbReference type="SAM" id="SignalP"/>
    </source>
</evidence>
<accession>A0A9X3YLS1</accession>
<sequence>MIAVALFAVALTAAPVRWAPAPLSSDGYESSATFTPDGREIYFMRSDRSFRQWKILAARCERGAWSTPHSPSFAATPPGLDADPFVSADGKRLYFVSTRQNADGGDQLDIWLTRRDANGAWGEPQRLPEPVNSTASELLPRETADGRLVFGSDRAGGFGQGDIYIATPRADGWTVANAGAPVSSAANEYEAEVSQDGKTLVVVADRGTRSHLYRYRREGERWIGQGQVPADDAVFQVGPLLSPRGDRVLFAQADGARSGEFFLVDLAENANASWPPICGK</sequence>
<reference evidence="2" key="1">
    <citation type="submission" date="2023-02" db="EMBL/GenBank/DDBJ databases">
        <title>Tahibacter soli sp. nov. isolated from soil.</title>
        <authorList>
            <person name="Baek J.H."/>
            <person name="Lee J.K."/>
            <person name="Choi D.G."/>
            <person name="Jeon C.O."/>
        </authorList>
    </citation>
    <scope>NUCLEOTIDE SEQUENCE</scope>
    <source>
        <strain evidence="2">BL</strain>
    </source>
</reference>
<evidence type="ECO:0008006" key="4">
    <source>
        <dbReference type="Google" id="ProtNLM"/>
    </source>
</evidence>
<dbReference type="RefSeq" id="WP_263541625.1">
    <property type="nucleotide sequence ID" value="NZ_JAOVZO020000018.1"/>
</dbReference>
<dbReference type="EMBL" id="JAOVZO020000018">
    <property type="protein sequence ID" value="MDC8013982.1"/>
    <property type="molecule type" value="Genomic_DNA"/>
</dbReference>
<dbReference type="Gene3D" id="2.120.10.30">
    <property type="entry name" value="TolB, C-terminal domain"/>
    <property type="match status" value="1"/>
</dbReference>
<keyword evidence="3" id="KW-1185">Reference proteome</keyword>
<dbReference type="AlphaFoldDB" id="A0A9X3YLS1"/>